<dbReference type="GO" id="GO:0009638">
    <property type="term" value="P:phototropism"/>
    <property type="evidence" value="ECO:0007669"/>
    <property type="project" value="InterPro"/>
</dbReference>
<evidence type="ECO:0000313" key="2">
    <source>
        <dbReference type="EMBL" id="KAF5793802.1"/>
    </source>
</evidence>
<dbReference type="OrthoDB" id="1916150at2759"/>
<name>A0A251U1R0_HELAN</name>
<evidence type="ECO:0000256" key="1">
    <source>
        <dbReference type="SAM" id="MobiDB-lite"/>
    </source>
</evidence>
<dbReference type="PANTHER" id="PTHR33781">
    <property type="entry name" value="PROTEIN PHYTOCHROME KINASE SUBSTRATE 1-RELATED"/>
    <property type="match status" value="1"/>
</dbReference>
<keyword evidence="4" id="KW-1185">Reference proteome</keyword>
<proteinExistence type="predicted"/>
<dbReference type="Proteomes" id="UP000215914">
    <property type="component" value="Chromosome 8"/>
</dbReference>
<dbReference type="Gramene" id="mRNA:HanXRQr2_Chr08g0320531">
    <property type="protein sequence ID" value="CDS:HanXRQr2_Chr08g0320531.1"/>
    <property type="gene ID" value="HanXRQr2_Chr08g0320531"/>
</dbReference>
<reference evidence="2 4" key="1">
    <citation type="journal article" date="2017" name="Nature">
        <title>The sunflower genome provides insights into oil metabolism, flowering and Asterid evolution.</title>
        <authorList>
            <person name="Badouin H."/>
            <person name="Gouzy J."/>
            <person name="Grassa C.J."/>
            <person name="Murat F."/>
            <person name="Staton S.E."/>
            <person name="Cottret L."/>
            <person name="Lelandais-Briere C."/>
            <person name="Owens G.L."/>
            <person name="Carrere S."/>
            <person name="Mayjonade B."/>
            <person name="Legrand L."/>
            <person name="Gill N."/>
            <person name="Kane N.C."/>
            <person name="Bowers J.E."/>
            <person name="Hubner S."/>
            <person name="Bellec A."/>
            <person name="Berard A."/>
            <person name="Berges H."/>
            <person name="Blanchet N."/>
            <person name="Boniface M.C."/>
            <person name="Brunel D."/>
            <person name="Catrice O."/>
            <person name="Chaidir N."/>
            <person name="Claudel C."/>
            <person name="Donnadieu C."/>
            <person name="Faraut T."/>
            <person name="Fievet G."/>
            <person name="Helmstetter N."/>
            <person name="King M."/>
            <person name="Knapp S.J."/>
            <person name="Lai Z."/>
            <person name="Le Paslier M.C."/>
            <person name="Lippi Y."/>
            <person name="Lorenzon L."/>
            <person name="Mandel J.R."/>
            <person name="Marage G."/>
            <person name="Marchand G."/>
            <person name="Marquand E."/>
            <person name="Bret-Mestries E."/>
            <person name="Morien E."/>
            <person name="Nambeesan S."/>
            <person name="Nguyen T."/>
            <person name="Pegot-Espagnet P."/>
            <person name="Pouilly N."/>
            <person name="Raftis F."/>
            <person name="Sallet E."/>
            <person name="Schiex T."/>
            <person name="Thomas J."/>
            <person name="Vandecasteele C."/>
            <person name="Vares D."/>
            <person name="Vear F."/>
            <person name="Vautrin S."/>
            <person name="Crespi M."/>
            <person name="Mangin B."/>
            <person name="Burke J.M."/>
            <person name="Salse J."/>
            <person name="Munos S."/>
            <person name="Vincourt P."/>
            <person name="Rieseberg L.H."/>
            <person name="Langlade N.B."/>
        </authorList>
    </citation>
    <scope>NUCLEOTIDE SEQUENCE [LARGE SCALE GENOMIC DNA]</scope>
    <source>
        <strain evidence="4">cv. SF193</strain>
        <tissue evidence="2">Leaves</tissue>
    </source>
</reference>
<gene>
    <name evidence="3" type="ORF">HannXRQ_Chr08g0210511</name>
    <name evidence="2" type="ORF">HanXRQr2_Chr08g0320531</name>
</gene>
<accession>A0A251U1R0</accession>
<dbReference type="InterPro" id="IPR039615">
    <property type="entry name" value="PKS"/>
</dbReference>
<dbReference type="PANTHER" id="PTHR33781:SF21">
    <property type="entry name" value="PROTEIN PHYTOCHROME KINASE SUBSTRATE 1-LIKE"/>
    <property type="match status" value="1"/>
</dbReference>
<reference evidence="3" key="2">
    <citation type="submission" date="2017-02" db="EMBL/GenBank/DDBJ databases">
        <title>Sunflower complete genome.</title>
        <authorList>
            <person name="Langlade N."/>
            <person name="Munos S."/>
        </authorList>
    </citation>
    <scope>NUCLEOTIDE SEQUENCE [LARGE SCALE GENOMIC DNA]</scope>
    <source>
        <tissue evidence="3">Leaves</tissue>
    </source>
</reference>
<dbReference type="InParanoid" id="A0A251U1R0"/>
<sequence length="373" mass="41082">MVTCKTSNMIALDASCSYSNEDATKECFVPKLTKKHLEDDGLGIFEAEKYFKGVMDVHHQPNQTRENHEDQQCALPKSKAMSSTRSESSWNSRRGLLVSNGTNHSKKISFKSLLASIGCNCNDKDSIKIKEFKQPVKGGGGLNPSTADAKHFRIPKLPEVDREHIAKGEILEVFRNGGQDDTGSDASSDLFEIENFSANEDYNSFLARQATENNEYAPSEASVEWSVVTASVADFPNTIFIAEESSRPLSNVEERETDANDVEERETENNTSFRMGKGEKCERGGRREGVPQLAGATWRELRVFGDGHGMISGGEKGAVIGSAPGREWHHRLDSATPVAKIQADNKLIGVGVAPLVHNMHSTHVSNHLYIEKK</sequence>
<organism evidence="3 4">
    <name type="scientific">Helianthus annuus</name>
    <name type="common">Common sunflower</name>
    <dbReference type="NCBI Taxonomy" id="4232"/>
    <lineage>
        <taxon>Eukaryota</taxon>
        <taxon>Viridiplantae</taxon>
        <taxon>Streptophyta</taxon>
        <taxon>Embryophyta</taxon>
        <taxon>Tracheophyta</taxon>
        <taxon>Spermatophyta</taxon>
        <taxon>Magnoliopsida</taxon>
        <taxon>eudicotyledons</taxon>
        <taxon>Gunneridae</taxon>
        <taxon>Pentapetalae</taxon>
        <taxon>asterids</taxon>
        <taxon>campanulids</taxon>
        <taxon>Asterales</taxon>
        <taxon>Asteraceae</taxon>
        <taxon>Asteroideae</taxon>
        <taxon>Heliantheae alliance</taxon>
        <taxon>Heliantheae</taxon>
        <taxon>Helianthus</taxon>
    </lineage>
</organism>
<feature type="compositionally biased region" description="Basic and acidic residues" evidence="1">
    <location>
        <begin position="276"/>
        <end position="288"/>
    </location>
</feature>
<dbReference type="EMBL" id="CM007897">
    <property type="protein sequence ID" value="OTG17305.1"/>
    <property type="molecule type" value="Genomic_DNA"/>
</dbReference>
<dbReference type="AlphaFoldDB" id="A0A251U1R0"/>
<evidence type="ECO:0000313" key="4">
    <source>
        <dbReference type="Proteomes" id="UP000215914"/>
    </source>
</evidence>
<dbReference type="EMBL" id="MNCJ02000323">
    <property type="protein sequence ID" value="KAF5793802.1"/>
    <property type="molecule type" value="Genomic_DNA"/>
</dbReference>
<feature type="compositionally biased region" description="Basic and acidic residues" evidence="1">
    <location>
        <begin position="60"/>
        <end position="71"/>
    </location>
</feature>
<feature type="region of interest" description="Disordered" evidence="1">
    <location>
        <begin position="60"/>
        <end position="88"/>
    </location>
</feature>
<evidence type="ECO:0000313" key="3">
    <source>
        <dbReference type="EMBL" id="OTG17305.1"/>
    </source>
</evidence>
<protein>
    <recommendedName>
        <fullName evidence="5">Protein PHYTOCHROME KINASE SUBSTRATE 1-like</fullName>
    </recommendedName>
</protein>
<evidence type="ECO:0008006" key="5">
    <source>
        <dbReference type="Google" id="ProtNLM"/>
    </source>
</evidence>
<reference evidence="2" key="3">
    <citation type="submission" date="2020-06" db="EMBL/GenBank/DDBJ databases">
        <title>Helianthus annuus Genome sequencing and assembly Release 2.</title>
        <authorList>
            <person name="Gouzy J."/>
            <person name="Langlade N."/>
            <person name="Munos S."/>
        </authorList>
    </citation>
    <scope>NUCLEOTIDE SEQUENCE</scope>
    <source>
        <tissue evidence="2">Leaves</tissue>
    </source>
</reference>
<feature type="region of interest" description="Disordered" evidence="1">
    <location>
        <begin position="248"/>
        <end position="288"/>
    </location>
</feature>